<feature type="region of interest" description="Disordered" evidence="1">
    <location>
        <begin position="159"/>
        <end position="188"/>
    </location>
</feature>
<evidence type="ECO:0000256" key="2">
    <source>
        <dbReference type="SAM" id="Phobius"/>
    </source>
</evidence>
<dbReference type="InterPro" id="IPR050400">
    <property type="entry name" value="Bact_Cytoskel_RodZ"/>
</dbReference>
<dbReference type="InterPro" id="IPR010982">
    <property type="entry name" value="Lambda_DNA-bd_dom_sf"/>
</dbReference>
<dbReference type="Pfam" id="PF13413">
    <property type="entry name" value="HTH_25"/>
    <property type="match status" value="1"/>
</dbReference>
<reference evidence="4 5" key="1">
    <citation type="submission" date="2018-06" db="EMBL/GenBank/DDBJ databases">
        <title>Genomic Encyclopedia of Archaeal and Bacterial Type Strains, Phase II (KMG-II): from individual species to whole genera.</title>
        <authorList>
            <person name="Goeker M."/>
        </authorList>
    </citation>
    <scope>NUCLEOTIDE SEQUENCE [LARGE SCALE GENOMIC DNA]</scope>
    <source>
        <strain evidence="4 5">CFPB 3232</strain>
    </source>
</reference>
<dbReference type="PANTHER" id="PTHR34475:SF1">
    <property type="entry name" value="CYTOSKELETON PROTEIN RODZ"/>
    <property type="match status" value="1"/>
</dbReference>
<sequence>MSDPVAQGAQTVDADMERVLADAAAAGNMLRHGREHAGVHVAALAVALKVPVHKLEALEAGQLGGFPDAVFVRALASSVCRTLKIDPAPVLALLPQNQVPRLSSHEGINASFKPGSTKLVSSSAAPGSRKAAFAVVLLLLAAVALVFVPRDWLDRLSSPSSSAVSTPVHSDSAGLSPQQDSASGPAVTGTTVSESIALRPESTITSAGASVPVAAIASAAMASAPTESSLTAASANEEAQALLVIRAKGESWVQVRSAGGATVLQRVLGSGESVSIPGAPPWSVVVGKADATEVLVRGKSMDLAAIARENVARFEVK</sequence>
<keyword evidence="2" id="KW-1133">Transmembrane helix</keyword>
<evidence type="ECO:0000259" key="3">
    <source>
        <dbReference type="Pfam" id="PF13464"/>
    </source>
</evidence>
<name>A0A328YT25_9BURK</name>
<dbReference type="GO" id="GO:0003677">
    <property type="term" value="F:DNA binding"/>
    <property type="evidence" value="ECO:0007669"/>
    <property type="project" value="InterPro"/>
</dbReference>
<keyword evidence="2" id="KW-0472">Membrane</keyword>
<dbReference type="Proteomes" id="UP000248856">
    <property type="component" value="Unassembled WGS sequence"/>
</dbReference>
<dbReference type="InterPro" id="IPR025194">
    <property type="entry name" value="RodZ-like_C"/>
</dbReference>
<dbReference type="PANTHER" id="PTHR34475">
    <property type="match status" value="1"/>
</dbReference>
<gene>
    <name evidence="4" type="ORF">AX018_104620</name>
</gene>
<evidence type="ECO:0000313" key="4">
    <source>
        <dbReference type="EMBL" id="RAR76544.1"/>
    </source>
</evidence>
<protein>
    <submittedName>
        <fullName evidence="4">Cytoskeleton protein RodZ</fullName>
    </submittedName>
</protein>
<feature type="transmembrane region" description="Helical" evidence="2">
    <location>
        <begin position="131"/>
        <end position="148"/>
    </location>
</feature>
<feature type="domain" description="Cytoskeleton protein RodZ-like C-terminal" evidence="3">
    <location>
        <begin position="244"/>
        <end position="315"/>
    </location>
</feature>
<dbReference type="RefSeq" id="WP_111880451.1">
    <property type="nucleotide sequence ID" value="NZ_CBCSGC010000027.1"/>
</dbReference>
<keyword evidence="2" id="KW-0812">Transmembrane</keyword>
<proteinExistence type="predicted"/>
<dbReference type="AlphaFoldDB" id="A0A328YT25"/>
<dbReference type="EMBL" id="QLTA01000046">
    <property type="protein sequence ID" value="RAR76544.1"/>
    <property type="molecule type" value="Genomic_DNA"/>
</dbReference>
<feature type="compositionally biased region" description="Polar residues" evidence="1">
    <location>
        <begin position="173"/>
        <end position="188"/>
    </location>
</feature>
<evidence type="ECO:0000313" key="5">
    <source>
        <dbReference type="Proteomes" id="UP000248856"/>
    </source>
</evidence>
<comment type="caution">
    <text evidence="4">The sequence shown here is derived from an EMBL/GenBank/DDBJ whole genome shotgun (WGS) entry which is preliminary data.</text>
</comment>
<dbReference type="OrthoDB" id="5293433at2"/>
<dbReference type="Pfam" id="PF13464">
    <property type="entry name" value="RodZ_C"/>
    <property type="match status" value="1"/>
</dbReference>
<feature type="compositionally biased region" description="Low complexity" evidence="1">
    <location>
        <begin position="159"/>
        <end position="172"/>
    </location>
</feature>
<accession>A0A328YT25</accession>
<dbReference type="Gene3D" id="1.10.260.40">
    <property type="entry name" value="lambda repressor-like DNA-binding domains"/>
    <property type="match status" value="1"/>
</dbReference>
<keyword evidence="5" id="KW-1185">Reference proteome</keyword>
<organism evidence="4 5">
    <name type="scientific">Paracidovorax anthurii</name>
    <dbReference type="NCBI Taxonomy" id="78229"/>
    <lineage>
        <taxon>Bacteria</taxon>
        <taxon>Pseudomonadati</taxon>
        <taxon>Pseudomonadota</taxon>
        <taxon>Betaproteobacteria</taxon>
        <taxon>Burkholderiales</taxon>
        <taxon>Comamonadaceae</taxon>
        <taxon>Paracidovorax</taxon>
    </lineage>
</organism>
<evidence type="ECO:0000256" key="1">
    <source>
        <dbReference type="SAM" id="MobiDB-lite"/>
    </source>
</evidence>